<evidence type="ECO:0000256" key="2">
    <source>
        <dbReference type="ARBA" id="ARBA00003213"/>
    </source>
</evidence>
<evidence type="ECO:0000256" key="5">
    <source>
        <dbReference type="ARBA" id="ARBA00022694"/>
    </source>
</evidence>
<dbReference type="PANTHER" id="PTHR11088">
    <property type="entry name" value="TRNA DIMETHYLALLYLTRANSFERASE"/>
    <property type="match status" value="1"/>
</dbReference>
<dbReference type="GO" id="GO:0052381">
    <property type="term" value="F:tRNA dimethylallyltransferase activity"/>
    <property type="evidence" value="ECO:0007669"/>
    <property type="project" value="UniProtKB-UniRule"/>
</dbReference>
<evidence type="ECO:0000256" key="1">
    <source>
        <dbReference type="ARBA" id="ARBA00001946"/>
    </source>
</evidence>
<comment type="function">
    <text evidence="2 10 12">Catalyzes the transfer of a dimethylallyl group onto the adenine at position 37 in tRNAs that read codons beginning with uridine, leading to the formation of N6-(dimethylallyl)adenosine (i(6)A).</text>
</comment>
<dbReference type="Gene3D" id="1.10.287.890">
    <property type="entry name" value="Crystal structure of tRNA isopentenylpyrophosphate transferase (bh2366) domain"/>
    <property type="match status" value="1"/>
</dbReference>
<dbReference type="Pfam" id="PF01715">
    <property type="entry name" value="IPPT"/>
    <property type="match status" value="1"/>
</dbReference>
<feature type="region of interest" description="Interaction with substrate tRNA" evidence="10">
    <location>
        <begin position="36"/>
        <end position="39"/>
    </location>
</feature>
<evidence type="ECO:0000256" key="6">
    <source>
        <dbReference type="ARBA" id="ARBA00022741"/>
    </source>
</evidence>
<dbReference type="GO" id="GO:0006400">
    <property type="term" value="P:tRNA modification"/>
    <property type="evidence" value="ECO:0007669"/>
    <property type="project" value="TreeGrafter"/>
</dbReference>
<comment type="caution">
    <text evidence="10">Lacks conserved residue(s) required for the propagation of feature annotation.</text>
</comment>
<evidence type="ECO:0000313" key="14">
    <source>
        <dbReference type="EMBL" id="PWJ42151.1"/>
    </source>
</evidence>
<comment type="similarity">
    <text evidence="3 10 13">Belongs to the IPP transferase family.</text>
</comment>
<gene>
    <name evidence="10" type="primary">miaA</name>
    <name evidence="14" type="ORF">BC781_103401</name>
</gene>
<dbReference type="RefSeq" id="WP_109618849.1">
    <property type="nucleotide sequence ID" value="NZ_QGDO01000003.1"/>
</dbReference>
<feature type="site" description="Interaction with substrate tRNA" evidence="10">
    <location>
        <position position="128"/>
    </location>
</feature>
<dbReference type="InterPro" id="IPR027417">
    <property type="entry name" value="P-loop_NTPase"/>
</dbReference>
<evidence type="ECO:0000256" key="10">
    <source>
        <dbReference type="HAMAP-Rule" id="MF_00185"/>
    </source>
</evidence>
<sequence>MQKDKLTVILGPTASGKTHLAVHLANDLGGEVISADSRQVYRKMDIGTGKDLNEYTLGENNIPYHLIDICEPGEKYLLSDFQKDFKTSYQKILSNNHYPILCGGTGLYIQSILENYQYAFIPNDQSLRDSLDDLTQDQLLKQLDLLPFSKEFHDRKNRKRTIRAIEIGTFLKDNPNTDNISKNELEAVIIGIDIDRDTRRSKISNRLKERLQEGMIEEVESLLKYIPSEDLIYYGLEYKFLTEYLLGKLTYDEMYQKLESGIHQYAKRQMTWFRGMERKGYQINWLSFDIPTDEKVQICKELILKKV</sequence>
<proteinExistence type="inferred from homology"/>
<evidence type="ECO:0000256" key="4">
    <source>
        <dbReference type="ARBA" id="ARBA00022679"/>
    </source>
</evidence>
<dbReference type="EMBL" id="QGDO01000003">
    <property type="protein sequence ID" value="PWJ42151.1"/>
    <property type="molecule type" value="Genomic_DNA"/>
</dbReference>
<dbReference type="InterPro" id="IPR018022">
    <property type="entry name" value="IPT"/>
</dbReference>
<evidence type="ECO:0000256" key="11">
    <source>
        <dbReference type="RuleBase" id="RU003783"/>
    </source>
</evidence>
<organism evidence="14 15">
    <name type="scientific">Sediminitomix flava</name>
    <dbReference type="NCBI Taxonomy" id="379075"/>
    <lineage>
        <taxon>Bacteria</taxon>
        <taxon>Pseudomonadati</taxon>
        <taxon>Bacteroidota</taxon>
        <taxon>Cytophagia</taxon>
        <taxon>Cytophagales</taxon>
        <taxon>Flammeovirgaceae</taxon>
        <taxon>Sediminitomix</taxon>
    </lineage>
</organism>
<evidence type="ECO:0000256" key="12">
    <source>
        <dbReference type="RuleBase" id="RU003784"/>
    </source>
</evidence>
<dbReference type="OrthoDB" id="9776390at2"/>
<dbReference type="InterPro" id="IPR039657">
    <property type="entry name" value="Dimethylallyltransferase"/>
</dbReference>
<comment type="subunit">
    <text evidence="10">Monomer.</text>
</comment>
<dbReference type="AlphaFoldDB" id="A0A315Z9G4"/>
<dbReference type="Gene3D" id="3.40.50.300">
    <property type="entry name" value="P-loop containing nucleotide triphosphate hydrolases"/>
    <property type="match status" value="1"/>
</dbReference>
<dbReference type="HAMAP" id="MF_00185">
    <property type="entry name" value="IPP_trans"/>
    <property type="match status" value="1"/>
</dbReference>
<feature type="site" description="Interaction with substrate tRNA" evidence="10">
    <location>
        <position position="105"/>
    </location>
</feature>
<keyword evidence="4 10" id="KW-0808">Transferase</keyword>
<dbReference type="EC" id="2.5.1.75" evidence="10"/>
<protein>
    <recommendedName>
        <fullName evidence="10">tRNA dimethylallyltransferase</fullName>
        <ecNumber evidence="10">2.5.1.75</ecNumber>
    </recommendedName>
    <alternativeName>
        <fullName evidence="10">Dimethylallyl diphosphate:tRNA dimethylallyltransferase</fullName>
        <shortName evidence="10">DMAPP:tRNA dimethylallyltransferase</shortName>
        <shortName evidence="10">DMATase</shortName>
    </alternativeName>
    <alternativeName>
        <fullName evidence="10">Isopentenyl-diphosphate:tRNA isopentenyltransferase</fullName>
        <shortName evidence="10">IPP transferase</shortName>
        <shortName evidence="10">IPPT</shortName>
        <shortName evidence="10">IPTase</shortName>
    </alternativeName>
</protein>
<evidence type="ECO:0000256" key="8">
    <source>
        <dbReference type="ARBA" id="ARBA00022842"/>
    </source>
</evidence>
<feature type="binding site" evidence="10">
    <location>
        <begin position="11"/>
        <end position="18"/>
    </location>
    <ligand>
        <name>ATP</name>
        <dbReference type="ChEBI" id="CHEBI:30616"/>
    </ligand>
</feature>
<evidence type="ECO:0000256" key="3">
    <source>
        <dbReference type="ARBA" id="ARBA00005842"/>
    </source>
</evidence>
<comment type="cofactor">
    <cofactor evidence="1 10">
        <name>Mg(2+)</name>
        <dbReference type="ChEBI" id="CHEBI:18420"/>
    </cofactor>
</comment>
<evidence type="ECO:0000313" key="15">
    <source>
        <dbReference type="Proteomes" id="UP000245535"/>
    </source>
</evidence>
<evidence type="ECO:0000256" key="9">
    <source>
        <dbReference type="ARBA" id="ARBA00049563"/>
    </source>
</evidence>
<comment type="caution">
    <text evidence="14">The sequence shown here is derived from an EMBL/GenBank/DDBJ whole genome shotgun (WGS) entry which is preliminary data.</text>
</comment>
<keyword evidence="7 10" id="KW-0067">ATP-binding</keyword>
<keyword evidence="8 10" id="KW-0460">Magnesium</keyword>
<feature type="binding site" evidence="10">
    <location>
        <begin position="13"/>
        <end position="18"/>
    </location>
    <ligand>
        <name>substrate</name>
    </ligand>
</feature>
<keyword evidence="6 10" id="KW-0547">Nucleotide-binding</keyword>
<accession>A0A315Z9G4</accession>
<dbReference type="PANTHER" id="PTHR11088:SF60">
    <property type="entry name" value="TRNA DIMETHYLALLYLTRANSFERASE"/>
    <property type="match status" value="1"/>
</dbReference>
<name>A0A315Z9G4_SEDFL</name>
<dbReference type="NCBIfam" id="TIGR00174">
    <property type="entry name" value="miaA"/>
    <property type="match status" value="1"/>
</dbReference>
<comment type="catalytic activity">
    <reaction evidence="9 10 11">
        <text>adenosine(37) in tRNA + dimethylallyl diphosphate = N(6)-dimethylallyladenosine(37) in tRNA + diphosphate</text>
        <dbReference type="Rhea" id="RHEA:26482"/>
        <dbReference type="Rhea" id="RHEA-COMP:10162"/>
        <dbReference type="Rhea" id="RHEA-COMP:10375"/>
        <dbReference type="ChEBI" id="CHEBI:33019"/>
        <dbReference type="ChEBI" id="CHEBI:57623"/>
        <dbReference type="ChEBI" id="CHEBI:74411"/>
        <dbReference type="ChEBI" id="CHEBI:74415"/>
        <dbReference type="EC" id="2.5.1.75"/>
    </reaction>
</comment>
<reference evidence="14 15" key="1">
    <citation type="submission" date="2018-03" db="EMBL/GenBank/DDBJ databases">
        <title>Genomic Encyclopedia of Archaeal and Bacterial Type Strains, Phase II (KMG-II): from individual species to whole genera.</title>
        <authorList>
            <person name="Goeker M."/>
        </authorList>
    </citation>
    <scope>NUCLEOTIDE SEQUENCE [LARGE SCALE GENOMIC DNA]</scope>
    <source>
        <strain evidence="14 15">DSM 28229</strain>
    </source>
</reference>
<dbReference type="SUPFAM" id="SSF52540">
    <property type="entry name" value="P-loop containing nucleoside triphosphate hydrolases"/>
    <property type="match status" value="2"/>
</dbReference>
<evidence type="ECO:0000256" key="7">
    <source>
        <dbReference type="ARBA" id="ARBA00022840"/>
    </source>
</evidence>
<keyword evidence="5 10" id="KW-0819">tRNA processing</keyword>
<dbReference type="Proteomes" id="UP000245535">
    <property type="component" value="Unassembled WGS sequence"/>
</dbReference>
<dbReference type="GO" id="GO:0005524">
    <property type="term" value="F:ATP binding"/>
    <property type="evidence" value="ECO:0007669"/>
    <property type="project" value="UniProtKB-UniRule"/>
</dbReference>
<keyword evidence="15" id="KW-1185">Reference proteome</keyword>
<evidence type="ECO:0000256" key="13">
    <source>
        <dbReference type="RuleBase" id="RU003785"/>
    </source>
</evidence>